<dbReference type="InterPro" id="IPR005828">
    <property type="entry name" value="MFS_sugar_transport-like"/>
</dbReference>
<dbReference type="SUPFAM" id="SSF103473">
    <property type="entry name" value="MFS general substrate transporter"/>
    <property type="match status" value="1"/>
</dbReference>
<dbReference type="InterPro" id="IPR036259">
    <property type="entry name" value="MFS_trans_sf"/>
</dbReference>
<dbReference type="Pfam" id="PF00083">
    <property type="entry name" value="Sugar_tr"/>
    <property type="match status" value="1"/>
</dbReference>
<feature type="transmembrane region" description="Helical" evidence="6">
    <location>
        <begin position="332"/>
        <end position="351"/>
    </location>
</feature>
<evidence type="ECO:0000313" key="8">
    <source>
        <dbReference type="EMBL" id="PSR23730.1"/>
    </source>
</evidence>
<keyword evidence="4 6" id="KW-1133">Transmembrane helix</keyword>
<reference evidence="8 9" key="1">
    <citation type="journal article" date="2014" name="BMC Genomics">
        <title>Comparison of environmental and isolate Sulfobacillus genomes reveals diverse carbon, sulfur, nitrogen, and hydrogen metabolisms.</title>
        <authorList>
            <person name="Justice N.B."/>
            <person name="Norman A."/>
            <person name="Brown C.T."/>
            <person name="Singh A."/>
            <person name="Thomas B.C."/>
            <person name="Banfield J.F."/>
        </authorList>
    </citation>
    <scope>NUCLEOTIDE SEQUENCE [LARGE SCALE GENOMIC DNA]</scope>
    <source>
        <strain evidence="8">AMDSBA3</strain>
    </source>
</reference>
<feature type="domain" description="Major facilitator superfamily (MFS) profile" evidence="7">
    <location>
        <begin position="28"/>
        <end position="445"/>
    </location>
</feature>
<protein>
    <submittedName>
        <fullName evidence="8">MFS transporter</fullName>
    </submittedName>
</protein>
<dbReference type="Proteomes" id="UP000241848">
    <property type="component" value="Unassembled WGS sequence"/>
</dbReference>
<evidence type="ECO:0000259" key="7">
    <source>
        <dbReference type="PROSITE" id="PS50850"/>
    </source>
</evidence>
<dbReference type="PANTHER" id="PTHR23511:SF34">
    <property type="entry name" value="SYNAPTIC VESICLE GLYCOPROTEIN 2"/>
    <property type="match status" value="1"/>
</dbReference>
<feature type="transmembrane region" description="Helical" evidence="6">
    <location>
        <begin position="264"/>
        <end position="286"/>
    </location>
</feature>
<evidence type="ECO:0000256" key="3">
    <source>
        <dbReference type="ARBA" id="ARBA00022692"/>
    </source>
</evidence>
<feature type="transmembrane region" description="Helical" evidence="6">
    <location>
        <begin position="180"/>
        <end position="200"/>
    </location>
</feature>
<accession>A0A2T2WNB8</accession>
<feature type="transmembrane region" description="Helical" evidence="6">
    <location>
        <begin position="420"/>
        <end position="441"/>
    </location>
</feature>
<comment type="caution">
    <text evidence="8">The sequence shown here is derived from an EMBL/GenBank/DDBJ whole genome shotgun (WGS) entry which is preliminary data.</text>
</comment>
<dbReference type="PANTHER" id="PTHR23511">
    <property type="entry name" value="SYNAPTIC VESICLE GLYCOPROTEIN 2"/>
    <property type="match status" value="1"/>
</dbReference>
<evidence type="ECO:0000256" key="1">
    <source>
        <dbReference type="ARBA" id="ARBA00004651"/>
    </source>
</evidence>
<feature type="transmembrane region" description="Helical" evidence="6">
    <location>
        <begin position="152"/>
        <end position="174"/>
    </location>
</feature>
<feature type="transmembrane region" description="Helical" evidence="6">
    <location>
        <begin position="93"/>
        <end position="111"/>
    </location>
</feature>
<feature type="transmembrane region" description="Helical" evidence="6">
    <location>
        <begin position="27"/>
        <end position="53"/>
    </location>
</feature>
<comment type="subcellular location">
    <subcellularLocation>
        <location evidence="1">Cell membrane</location>
        <topology evidence="1">Multi-pass membrane protein</topology>
    </subcellularLocation>
</comment>
<evidence type="ECO:0000256" key="2">
    <source>
        <dbReference type="ARBA" id="ARBA00022448"/>
    </source>
</evidence>
<gene>
    <name evidence="8" type="ORF">C7B45_01560</name>
</gene>
<sequence length="454" mass="49024">MMGTESELGGDILARLDRIPIWPYPRILLVMIGIGYFFALFDVTNIGFTLPIIAKQFHVTAAVASVAFSTGLVGYVAGALITSTIGDYFGRRYSLGISFVLVGVGSLAAGLSPSMLWLDVSRFVAGMGIAGALDATTPYITELAPAKIRGRYAGWASMYGSLAVAVVPPLALLFVPHYVWGWRAMLAIPVVAVVSVLIGFRLMVESPRWLVHHGRFQEAQDLVATLEVRARQRVGELPPTEPSMNGKSTENRRFSWAALLNRKYGGILAAFIGFWIFFLAADYSWFGLGPTLLVMHGFSIAATITFWLAASAGYIVAAFVAPVISDLWERKWWVATILTILMVSTLLVGVAPRVLVIYVSTFLLASGSMIFTPLAYTLTVEHFPAEGRNSALAASDGVGHIGAALAPAIILGVAGTGNFFGAWFAMAIGFLIAIVFVLLFARRMSRRSLETLEL</sequence>
<organism evidence="8 9">
    <name type="scientific">Sulfobacillus acidophilus</name>
    <dbReference type="NCBI Taxonomy" id="53633"/>
    <lineage>
        <taxon>Bacteria</taxon>
        <taxon>Bacillati</taxon>
        <taxon>Bacillota</taxon>
        <taxon>Clostridia</taxon>
        <taxon>Eubacteriales</taxon>
        <taxon>Clostridiales Family XVII. Incertae Sedis</taxon>
        <taxon>Sulfobacillus</taxon>
    </lineage>
</organism>
<proteinExistence type="predicted"/>
<keyword evidence="2" id="KW-0813">Transport</keyword>
<keyword evidence="5 6" id="KW-0472">Membrane</keyword>
<dbReference type="PROSITE" id="PS50850">
    <property type="entry name" value="MFS"/>
    <property type="match status" value="1"/>
</dbReference>
<feature type="transmembrane region" description="Helical" evidence="6">
    <location>
        <begin position="298"/>
        <end position="320"/>
    </location>
</feature>
<dbReference type="AlphaFoldDB" id="A0A2T2WNB8"/>
<name>A0A2T2WNB8_9FIRM</name>
<evidence type="ECO:0000256" key="4">
    <source>
        <dbReference type="ARBA" id="ARBA00022989"/>
    </source>
</evidence>
<evidence type="ECO:0000256" key="5">
    <source>
        <dbReference type="ARBA" id="ARBA00023136"/>
    </source>
</evidence>
<feature type="transmembrane region" description="Helical" evidence="6">
    <location>
        <begin position="391"/>
        <end position="414"/>
    </location>
</feature>
<evidence type="ECO:0000256" key="6">
    <source>
        <dbReference type="SAM" id="Phobius"/>
    </source>
</evidence>
<dbReference type="Gene3D" id="1.20.1250.20">
    <property type="entry name" value="MFS general substrate transporter like domains"/>
    <property type="match status" value="1"/>
</dbReference>
<dbReference type="GO" id="GO:0022857">
    <property type="term" value="F:transmembrane transporter activity"/>
    <property type="evidence" value="ECO:0007669"/>
    <property type="project" value="InterPro"/>
</dbReference>
<evidence type="ECO:0000313" key="9">
    <source>
        <dbReference type="Proteomes" id="UP000241848"/>
    </source>
</evidence>
<feature type="transmembrane region" description="Helical" evidence="6">
    <location>
        <begin position="357"/>
        <end position="379"/>
    </location>
</feature>
<dbReference type="GO" id="GO:0005886">
    <property type="term" value="C:plasma membrane"/>
    <property type="evidence" value="ECO:0007669"/>
    <property type="project" value="UniProtKB-SubCell"/>
</dbReference>
<dbReference type="InterPro" id="IPR020846">
    <property type="entry name" value="MFS_dom"/>
</dbReference>
<keyword evidence="3 6" id="KW-0812">Transmembrane</keyword>
<dbReference type="EMBL" id="PXYV01000003">
    <property type="protein sequence ID" value="PSR23730.1"/>
    <property type="molecule type" value="Genomic_DNA"/>
</dbReference>
<dbReference type="CDD" id="cd17316">
    <property type="entry name" value="MFS_SV2_like"/>
    <property type="match status" value="1"/>
</dbReference>
<feature type="transmembrane region" description="Helical" evidence="6">
    <location>
        <begin position="59"/>
        <end position="81"/>
    </location>
</feature>